<evidence type="ECO:0008006" key="17">
    <source>
        <dbReference type="Google" id="ProtNLM"/>
    </source>
</evidence>
<feature type="transmembrane region" description="Helical" evidence="11">
    <location>
        <begin position="34"/>
        <end position="56"/>
    </location>
</feature>
<comment type="caution">
    <text evidence="15">The sequence shown here is derived from an EMBL/GenBank/DDBJ whole genome shotgun (WGS) entry which is preliminary data.</text>
</comment>
<feature type="transmembrane region" description="Helical" evidence="11">
    <location>
        <begin position="245"/>
        <end position="264"/>
    </location>
</feature>
<dbReference type="InterPro" id="IPR006943">
    <property type="entry name" value="DUF641_pln"/>
</dbReference>
<evidence type="ECO:0000256" key="11">
    <source>
        <dbReference type="SAM" id="Phobius"/>
    </source>
</evidence>
<keyword evidence="8" id="KW-0811">Translocation</keyword>
<dbReference type="Pfam" id="PF10559">
    <property type="entry name" value="Plug_translocon"/>
    <property type="match status" value="1"/>
</dbReference>
<dbReference type="SUPFAM" id="SSF103491">
    <property type="entry name" value="Preprotein translocase SecY subunit"/>
    <property type="match status" value="1"/>
</dbReference>
<evidence type="ECO:0000256" key="9">
    <source>
        <dbReference type="ARBA" id="ARBA00023136"/>
    </source>
</evidence>
<evidence type="ECO:0000256" key="8">
    <source>
        <dbReference type="ARBA" id="ARBA00023010"/>
    </source>
</evidence>
<feature type="transmembrane region" description="Helical" evidence="11">
    <location>
        <begin position="322"/>
        <end position="341"/>
    </location>
</feature>
<feature type="domain" description="Translocon Sec61/SecY plug" evidence="13">
    <location>
        <begin position="42"/>
        <end position="76"/>
    </location>
</feature>
<feature type="domain" description="GIL1/IRKI C-terminal" evidence="14">
    <location>
        <begin position="810"/>
        <end position="866"/>
    </location>
</feature>
<dbReference type="Gene3D" id="1.10.3370.10">
    <property type="entry name" value="SecY subunit domain"/>
    <property type="match status" value="2"/>
</dbReference>
<dbReference type="InterPro" id="IPR056813">
    <property type="entry name" value="GIL1_IRKI_C"/>
</dbReference>
<evidence type="ECO:0000256" key="6">
    <source>
        <dbReference type="ARBA" id="ARBA00022927"/>
    </source>
</evidence>
<dbReference type="PROSITE" id="PS00755">
    <property type="entry name" value="SECY_1"/>
    <property type="match status" value="1"/>
</dbReference>
<dbReference type="GO" id="GO:0009535">
    <property type="term" value="C:chloroplast thylakoid membrane"/>
    <property type="evidence" value="ECO:0007669"/>
    <property type="project" value="UniProtKB-SubCell"/>
</dbReference>
<dbReference type="GO" id="GO:0012505">
    <property type="term" value="C:endomembrane system"/>
    <property type="evidence" value="ECO:0007669"/>
    <property type="project" value="UniProtKB-SubCell"/>
</dbReference>
<dbReference type="InterPro" id="IPR019561">
    <property type="entry name" value="Translocon_Sec61/SecY_plug_dom"/>
</dbReference>
<feature type="domain" description="DUF641" evidence="12">
    <location>
        <begin position="484"/>
        <end position="609"/>
    </location>
</feature>
<evidence type="ECO:0000256" key="5">
    <source>
        <dbReference type="ARBA" id="ARBA00022692"/>
    </source>
</evidence>
<evidence type="ECO:0000256" key="10">
    <source>
        <dbReference type="RuleBase" id="RU004349"/>
    </source>
</evidence>
<comment type="subcellular location">
    <subcellularLocation>
        <location evidence="1">Endomembrane system</location>
        <topology evidence="1">Multi-pass membrane protein</topology>
    </subcellularLocation>
    <subcellularLocation>
        <location evidence="2">Plastid</location>
        <location evidence="2">Chloroplast thylakoid membrane</location>
        <topology evidence="2">Multi-pass membrane protein</topology>
    </subcellularLocation>
</comment>
<dbReference type="Pfam" id="PF00344">
    <property type="entry name" value="SecY"/>
    <property type="match status" value="1"/>
</dbReference>
<dbReference type="GO" id="GO:0015031">
    <property type="term" value="P:protein transport"/>
    <property type="evidence" value="ECO:0007669"/>
    <property type="project" value="UniProtKB-KW"/>
</dbReference>
<dbReference type="AlphaFoldDB" id="A0A7J7GYG2"/>
<keyword evidence="4" id="KW-0813">Transport</keyword>
<feature type="transmembrane region" description="Helical" evidence="11">
    <location>
        <begin position="208"/>
        <end position="224"/>
    </location>
</feature>
<keyword evidence="9 11" id="KW-0472">Membrane</keyword>
<evidence type="ECO:0000256" key="3">
    <source>
        <dbReference type="ARBA" id="ARBA00005751"/>
    </source>
</evidence>
<dbReference type="Pfam" id="PF24994">
    <property type="entry name" value="GIL1_IRKI_C"/>
    <property type="match status" value="1"/>
</dbReference>
<gene>
    <name evidence="15" type="ORF">HYC85_018611</name>
</gene>
<evidence type="ECO:0000256" key="2">
    <source>
        <dbReference type="ARBA" id="ARBA00004454"/>
    </source>
</evidence>
<feature type="transmembrane region" description="Helical" evidence="11">
    <location>
        <begin position="175"/>
        <end position="196"/>
    </location>
</feature>
<reference evidence="15 16" key="2">
    <citation type="submission" date="2020-07" db="EMBL/GenBank/DDBJ databases">
        <title>Genome assembly of wild tea tree DASZ reveals pedigree and selection history of tea varieties.</title>
        <authorList>
            <person name="Zhang W."/>
        </authorList>
    </citation>
    <scope>NUCLEOTIDE SEQUENCE [LARGE SCALE GENOMIC DNA]</scope>
    <source>
        <strain evidence="16">cv. G240</strain>
        <tissue evidence="15">Leaf</tissue>
    </source>
</reference>
<dbReference type="Proteomes" id="UP000593564">
    <property type="component" value="Unassembled WGS sequence"/>
</dbReference>
<dbReference type="Pfam" id="PF04859">
    <property type="entry name" value="DUF641"/>
    <property type="match status" value="1"/>
</dbReference>
<reference evidence="16" key="1">
    <citation type="journal article" date="2020" name="Nat. Commun.">
        <title>Genome assembly of wild tea tree DASZ reveals pedigree and selection history of tea varieties.</title>
        <authorList>
            <person name="Zhang W."/>
            <person name="Zhang Y."/>
            <person name="Qiu H."/>
            <person name="Guo Y."/>
            <person name="Wan H."/>
            <person name="Zhang X."/>
            <person name="Scossa F."/>
            <person name="Alseekh S."/>
            <person name="Zhang Q."/>
            <person name="Wang P."/>
            <person name="Xu L."/>
            <person name="Schmidt M.H."/>
            <person name="Jia X."/>
            <person name="Li D."/>
            <person name="Zhu A."/>
            <person name="Guo F."/>
            <person name="Chen W."/>
            <person name="Ni D."/>
            <person name="Usadel B."/>
            <person name="Fernie A.R."/>
            <person name="Wen W."/>
        </authorList>
    </citation>
    <scope>NUCLEOTIDE SEQUENCE [LARGE SCALE GENOMIC DNA]</scope>
    <source>
        <strain evidence="16">cv. G240</strain>
    </source>
</reference>
<comment type="similarity">
    <text evidence="3 10">Belongs to the SecY/SEC61-alpha family.</text>
</comment>
<dbReference type="InterPro" id="IPR002208">
    <property type="entry name" value="SecY/SEC61-alpha"/>
</dbReference>
<feature type="transmembrane region" description="Helical" evidence="11">
    <location>
        <begin position="76"/>
        <end position="97"/>
    </location>
</feature>
<sequence length="876" mass="97526">MGGGFRVLHLVRPFLSFLPEVQSADRKIPFREKVIYTVISLFIFLVCSQLPLYGIHSTTGADPFYWMRVILASNRGTVMELGITPIVTSGLVMQLLAGSKIIEVDNSVREDRALLNGAQKLLGILIAVGEAVAYVLSGMYGSVGQLGVGNAILIIIQLCFAGIIVICLDELLQKGYGLGSGISLFIATNICENIIWKAFSPTTINSGRGAEFEGAVIALFHLLITRTDKVRALREAFYRQNLPNVTNLLATVLIFLIVIYFQGFRVVLPLLHRKYSGNFLVNLLGKWKESEYSGQSIPVGGLAYYVTAPSSLADMAANPFHALFYLVFMLSACALFSKTWIEVSGSSAKDVAKQLKEQQMVMPGHRDSNLQKELNRYIPTAAAFGGMCIGALTVLADFMGAIGSGTGILLAMDSLKPNSAPTKNKLSKTLHKVIHLTAPPKCRCRTTNAFCLPIPQEHKPKIDPTHNSQSFNNSHNNESTMSRNRAAMEAFIAKLFAIVSAFKAAYAELQMAQFPYDSEAVHSADEAVVVELKTLSELKQSFLRKQIDSSPPHVTMLLAEIQEQQSLMKMYDFTMKKLQSELETKVNSICALEEALNEVISNNNAIEKRLRLSGQFSVLDGIKLCETNWNPNPNCFNMVLQYCLRCVRSFVKLMLREMESANWDLEAAANAIVPEAVFSKANHRCFAFESFVCREMFDGFHSHNFSLPNDQSIRRFVFVDRFEKLKAVNPIRYLKNNPNSAFGKFTRSKYLRLVHPKMETSFSGNLRQRKLINSGDQYPESSFFAAFAEMAKRVWLLHCLAFSFDQEVNIFQVGKNCRFSEMYMESVTDEVFASAEEDGGDGSLRVVFTVVPGFKIGKTLFQSQVYLFPVGTPVNG</sequence>
<evidence type="ECO:0000256" key="7">
    <source>
        <dbReference type="ARBA" id="ARBA00022989"/>
    </source>
</evidence>
<evidence type="ECO:0000313" key="16">
    <source>
        <dbReference type="Proteomes" id="UP000593564"/>
    </source>
</evidence>
<proteinExistence type="inferred from homology"/>
<evidence type="ECO:0000313" key="15">
    <source>
        <dbReference type="EMBL" id="KAF5944534.1"/>
    </source>
</evidence>
<organism evidence="15 16">
    <name type="scientific">Camellia sinensis</name>
    <name type="common">Tea plant</name>
    <name type="synonym">Thea sinensis</name>
    <dbReference type="NCBI Taxonomy" id="4442"/>
    <lineage>
        <taxon>Eukaryota</taxon>
        <taxon>Viridiplantae</taxon>
        <taxon>Streptophyta</taxon>
        <taxon>Embryophyta</taxon>
        <taxon>Tracheophyta</taxon>
        <taxon>Spermatophyta</taxon>
        <taxon>Magnoliopsida</taxon>
        <taxon>eudicotyledons</taxon>
        <taxon>Gunneridae</taxon>
        <taxon>Pentapetalae</taxon>
        <taxon>asterids</taxon>
        <taxon>Ericales</taxon>
        <taxon>Theaceae</taxon>
        <taxon>Camellia</taxon>
    </lineage>
</organism>
<feature type="transmembrane region" description="Helical" evidence="11">
    <location>
        <begin position="148"/>
        <end position="168"/>
    </location>
</feature>
<dbReference type="EMBL" id="JACBKZ010000008">
    <property type="protein sequence ID" value="KAF5944534.1"/>
    <property type="molecule type" value="Genomic_DNA"/>
</dbReference>
<accession>A0A7J7GYG2</accession>
<evidence type="ECO:0000259" key="14">
    <source>
        <dbReference type="Pfam" id="PF24994"/>
    </source>
</evidence>
<evidence type="ECO:0000259" key="12">
    <source>
        <dbReference type="Pfam" id="PF04859"/>
    </source>
</evidence>
<keyword evidence="16" id="KW-1185">Reference proteome</keyword>
<evidence type="ECO:0000259" key="13">
    <source>
        <dbReference type="Pfam" id="PF10559"/>
    </source>
</evidence>
<keyword evidence="6" id="KW-0653">Protein transport</keyword>
<name>A0A7J7GYG2_CAMSI</name>
<dbReference type="InterPro" id="IPR023201">
    <property type="entry name" value="SecY_dom_sf"/>
</dbReference>
<keyword evidence="5 11" id="KW-0812">Transmembrane</keyword>
<keyword evidence="7 11" id="KW-1133">Transmembrane helix</keyword>
<feature type="transmembrane region" description="Helical" evidence="11">
    <location>
        <begin position="381"/>
        <end position="412"/>
    </location>
</feature>
<protein>
    <recommendedName>
        <fullName evidence="17">Translocon Sec61/SecY plug domain-containing protein</fullName>
    </recommendedName>
</protein>
<feature type="transmembrane region" description="Helical" evidence="11">
    <location>
        <begin position="118"/>
        <end position="136"/>
    </location>
</feature>
<dbReference type="InterPro" id="IPR030659">
    <property type="entry name" value="SecY_CS"/>
</dbReference>
<evidence type="ECO:0000256" key="1">
    <source>
        <dbReference type="ARBA" id="ARBA00004127"/>
    </source>
</evidence>
<dbReference type="PANTHER" id="PTHR10906">
    <property type="entry name" value="SECY/SEC61-ALPHA FAMILY MEMBER"/>
    <property type="match status" value="1"/>
</dbReference>
<evidence type="ECO:0000256" key="4">
    <source>
        <dbReference type="ARBA" id="ARBA00022448"/>
    </source>
</evidence>